<keyword evidence="7" id="KW-0677">Repeat</keyword>
<dbReference type="OrthoDB" id="18853at2759"/>
<dbReference type="GO" id="GO:0003779">
    <property type="term" value="F:actin binding"/>
    <property type="evidence" value="ECO:0007669"/>
    <property type="project" value="UniProtKB-KW"/>
</dbReference>
<keyword evidence="13" id="KW-0206">Cytoskeleton</keyword>
<feature type="region of interest" description="Disordered" evidence="16">
    <location>
        <begin position="7695"/>
        <end position="7729"/>
    </location>
</feature>
<feature type="non-terminal residue" evidence="18">
    <location>
        <position position="1"/>
    </location>
</feature>
<evidence type="ECO:0000256" key="2">
    <source>
        <dbReference type="ARBA" id="ARBA00004605"/>
    </source>
</evidence>
<keyword evidence="19" id="KW-1185">Reference proteome</keyword>
<name>A0A7L1N8P5_RHICY</name>
<evidence type="ECO:0000256" key="5">
    <source>
        <dbReference type="ARBA" id="ARBA00022553"/>
    </source>
</evidence>
<keyword evidence="5" id="KW-0597">Phosphoprotein</keyword>
<organism evidence="18 19">
    <name type="scientific">Rhinopomastus cyanomelas</name>
    <name type="common">Common scimitarbill</name>
    <dbReference type="NCBI Taxonomy" id="113115"/>
    <lineage>
        <taxon>Eukaryota</taxon>
        <taxon>Metazoa</taxon>
        <taxon>Chordata</taxon>
        <taxon>Craniata</taxon>
        <taxon>Vertebrata</taxon>
        <taxon>Euteleostomi</taxon>
        <taxon>Archelosauria</taxon>
        <taxon>Archosauria</taxon>
        <taxon>Dinosauria</taxon>
        <taxon>Saurischia</taxon>
        <taxon>Theropoda</taxon>
        <taxon>Coelurosauria</taxon>
        <taxon>Aves</taxon>
        <taxon>Neognathae</taxon>
        <taxon>Neoaves</taxon>
        <taxon>Telluraves</taxon>
        <taxon>Coraciimorphae</taxon>
        <taxon>Bucerotiformes</taxon>
        <taxon>Rhinopomastidae</taxon>
        <taxon>Rhinopomastus</taxon>
    </lineage>
</organism>
<dbReference type="SUPFAM" id="SSF46966">
    <property type="entry name" value="Spectrin repeat"/>
    <property type="match status" value="42"/>
</dbReference>
<dbReference type="Pfam" id="PF25803">
    <property type="entry name" value="Spectrin_SYNE1_2"/>
    <property type="match status" value="1"/>
</dbReference>
<feature type="coiled-coil region" evidence="15">
    <location>
        <begin position="3930"/>
        <end position="3983"/>
    </location>
</feature>
<dbReference type="InterPro" id="IPR018159">
    <property type="entry name" value="Spectrin/alpha-actinin"/>
</dbReference>
<keyword evidence="10" id="KW-0472">Membrane</keyword>
<feature type="coiled-coil region" evidence="15">
    <location>
        <begin position="4214"/>
        <end position="4248"/>
    </location>
</feature>
<feature type="coiled-coil region" evidence="15">
    <location>
        <begin position="693"/>
        <end position="798"/>
    </location>
</feature>
<feature type="domain" description="CWF21" evidence="17">
    <location>
        <begin position="4199"/>
        <end position="4240"/>
    </location>
</feature>
<feature type="coiled-coil region" evidence="15">
    <location>
        <begin position="5069"/>
        <end position="5096"/>
    </location>
</feature>
<feature type="coiled-coil region" evidence="15">
    <location>
        <begin position="6608"/>
        <end position="6638"/>
    </location>
</feature>
<comment type="similarity">
    <text evidence="3">Belongs to the nesprin family.</text>
</comment>
<keyword evidence="11" id="KW-1015">Disulfide bond</keyword>
<feature type="coiled-coil region" evidence="15">
    <location>
        <begin position="4114"/>
        <end position="4141"/>
    </location>
</feature>
<comment type="caution">
    <text evidence="18">The sequence shown here is derived from an EMBL/GenBank/DDBJ whole genome shotgun (WGS) entry which is preliminary data.</text>
</comment>
<dbReference type="Pfam" id="PF00435">
    <property type="entry name" value="Spectrin"/>
    <property type="match status" value="10"/>
</dbReference>
<evidence type="ECO:0000256" key="10">
    <source>
        <dbReference type="ARBA" id="ARBA00023136"/>
    </source>
</evidence>
<keyword evidence="8" id="KW-1133">Transmembrane helix</keyword>
<evidence type="ECO:0000256" key="12">
    <source>
        <dbReference type="ARBA" id="ARBA00023203"/>
    </source>
</evidence>
<dbReference type="GO" id="GO:0005640">
    <property type="term" value="C:nuclear outer membrane"/>
    <property type="evidence" value="ECO:0007669"/>
    <property type="project" value="UniProtKB-SubCell"/>
</dbReference>
<feature type="coiled-coil region" evidence="15">
    <location>
        <begin position="3587"/>
        <end position="3614"/>
    </location>
</feature>
<dbReference type="GO" id="GO:0005856">
    <property type="term" value="C:cytoskeleton"/>
    <property type="evidence" value="ECO:0007669"/>
    <property type="project" value="UniProtKB-SubCell"/>
</dbReference>
<dbReference type="FunFam" id="1.20.58.60:FF:000231">
    <property type="entry name" value="Spectrin repeat containing, nuclear envelope 1a"/>
    <property type="match status" value="1"/>
</dbReference>
<dbReference type="CDD" id="cd00176">
    <property type="entry name" value="SPEC"/>
    <property type="match status" value="8"/>
</dbReference>
<keyword evidence="14" id="KW-0539">Nucleus</keyword>
<dbReference type="FunFam" id="1.20.58.60:FF:000139">
    <property type="entry name" value="nesprin-1 isoform X1"/>
    <property type="match status" value="1"/>
</dbReference>
<feature type="coiled-coil region" evidence="15">
    <location>
        <begin position="1441"/>
        <end position="1498"/>
    </location>
</feature>
<evidence type="ECO:0000313" key="19">
    <source>
        <dbReference type="Proteomes" id="UP000565785"/>
    </source>
</evidence>
<dbReference type="Gene3D" id="1.20.58.60">
    <property type="match status" value="33"/>
</dbReference>
<evidence type="ECO:0000256" key="16">
    <source>
        <dbReference type="SAM" id="MobiDB-lite"/>
    </source>
</evidence>
<keyword evidence="4" id="KW-0963">Cytoplasm</keyword>
<dbReference type="PANTHER" id="PTHR14514">
    <property type="entry name" value="PKA ANCHORING PROTEIN"/>
    <property type="match status" value="1"/>
</dbReference>
<protein>
    <submittedName>
        <fullName evidence="18">SYNE1 protein</fullName>
    </submittedName>
</protein>
<dbReference type="InterPro" id="IPR002017">
    <property type="entry name" value="Spectrin_repeat"/>
</dbReference>
<keyword evidence="12" id="KW-0009">Actin-binding</keyword>
<evidence type="ECO:0000313" key="18">
    <source>
        <dbReference type="EMBL" id="NXN95789.1"/>
    </source>
</evidence>
<dbReference type="FunFam" id="1.20.58.60:FF:000112">
    <property type="entry name" value="nesprin-1 isoform X4"/>
    <property type="match status" value="1"/>
</dbReference>
<dbReference type="Pfam" id="PF25035">
    <property type="entry name" value="SYNE1"/>
    <property type="match status" value="1"/>
</dbReference>
<reference evidence="18 19" key="1">
    <citation type="submission" date="2019-09" db="EMBL/GenBank/DDBJ databases">
        <title>Bird 10,000 Genomes (B10K) Project - Family phase.</title>
        <authorList>
            <person name="Zhang G."/>
        </authorList>
    </citation>
    <scope>NUCLEOTIDE SEQUENCE [LARGE SCALE GENOMIC DNA]</scope>
    <source>
        <strain evidence="18">B10K-DU-002-35</strain>
        <tissue evidence="18">Muscle</tissue>
    </source>
</reference>
<evidence type="ECO:0000256" key="6">
    <source>
        <dbReference type="ARBA" id="ARBA00022692"/>
    </source>
</evidence>
<feature type="coiled-coil region" evidence="15">
    <location>
        <begin position="2650"/>
        <end position="2684"/>
    </location>
</feature>
<dbReference type="Proteomes" id="UP000565785">
    <property type="component" value="Unassembled WGS sequence"/>
</dbReference>
<dbReference type="InterPro" id="IPR013170">
    <property type="entry name" value="mRNA_splic_Cwf21_dom"/>
</dbReference>
<feature type="coiled-coil region" evidence="15">
    <location>
        <begin position="5971"/>
        <end position="5998"/>
    </location>
</feature>
<dbReference type="FunFam" id="1.20.58.60:FF:000181">
    <property type="entry name" value="Spectrin repeat containing, nuclear envelope 1a"/>
    <property type="match status" value="1"/>
</dbReference>
<dbReference type="FunFam" id="1.20.58.60:FF:000155">
    <property type="entry name" value="nesprin-1 isoform X4"/>
    <property type="match status" value="1"/>
</dbReference>
<dbReference type="FunFam" id="1.20.58.60:FF:000073">
    <property type="entry name" value="Nesprin-1 isoform 1"/>
    <property type="match status" value="1"/>
</dbReference>
<dbReference type="SMART" id="SM00150">
    <property type="entry name" value="SPEC"/>
    <property type="match status" value="40"/>
</dbReference>
<dbReference type="FunFam" id="1.20.58.60:FF:000182">
    <property type="entry name" value="Spectrin repeat containing, nuclear envelope 1a"/>
    <property type="match status" value="1"/>
</dbReference>
<dbReference type="FunFam" id="1.20.58.60:FF:000137">
    <property type="entry name" value="nesprin-1 isoform X2"/>
    <property type="match status" value="1"/>
</dbReference>
<dbReference type="SMART" id="SM01115">
    <property type="entry name" value="cwf21"/>
    <property type="match status" value="1"/>
</dbReference>
<evidence type="ECO:0000256" key="8">
    <source>
        <dbReference type="ARBA" id="ARBA00022989"/>
    </source>
</evidence>
<feature type="coiled-coil region" evidence="15">
    <location>
        <begin position="4851"/>
        <end position="4893"/>
    </location>
</feature>
<evidence type="ECO:0000256" key="1">
    <source>
        <dbReference type="ARBA" id="ARBA00004245"/>
    </source>
</evidence>
<dbReference type="FunFam" id="1.20.58.60:FF:000233">
    <property type="entry name" value="nesprin-1 isoform X9"/>
    <property type="match status" value="1"/>
</dbReference>
<evidence type="ECO:0000256" key="4">
    <source>
        <dbReference type="ARBA" id="ARBA00022490"/>
    </source>
</evidence>
<evidence type="ECO:0000256" key="3">
    <source>
        <dbReference type="ARBA" id="ARBA00008619"/>
    </source>
</evidence>
<dbReference type="FunFam" id="1.20.58.60:FF:000119">
    <property type="entry name" value="nesprin-1 isoform X2"/>
    <property type="match status" value="1"/>
</dbReference>
<feature type="region of interest" description="Disordered" evidence="16">
    <location>
        <begin position="5306"/>
        <end position="5334"/>
    </location>
</feature>
<feature type="coiled-coil region" evidence="15">
    <location>
        <begin position="6026"/>
        <end position="6053"/>
    </location>
</feature>
<sequence>VIENSKFFEQYEVTYQILKRAAEVYAKANGSVEEVESVMKFMSETTAQWRNLSVEVRSVRSMLEEVIANWDRYSSTVAGLQAWLEDAEKMLNQPEQSKKDFFRHLPHWIQQHTAMNDAGNFLIETCDETISRDLKQQLLLLNGRWRELFMQVKQYARADEVDKMRKEYLDGVAHLTAFVEGSNRKLSAAVEVSFLDVKMFVQDLENVKQKLPAMEAQYKMVTRTAQAVTKEVPQEEVNEMLGTLTRIKEQLSKVKEYSCALLYECQRLLSPLEELEKQIAHFYESLEKVNEIISIADPEAHPTALLKQKAQDLVAYQENCKKDLSLIERNSQSILQSVASSEVLQHFQQSTFQKKVTQVQITFQNMVRKAGDWRKNIEANSRLMKKFEESRAELEKVIQIANCCLKEKGNPEELLRKHSEFFNQLDQRVLNAFLKACDELTDILPEQEQHSLQEAVRKLHRQWKDLQTEAPYHLIHLKVEVQKSKFLATVEECKAELARQNKVLSREVNERMLKEHMFFFGEKGPFQLCEKRLKRMEDLCQKLPVSDPVRATLESSHRILKELKSQRDSTSVKLTERSDAWKAYSNRFAELANWISSTERELKKIKEAVGDTAKYKQLKTSVGEIRRHVNRQGESHSWLKSRLAALAAVSPDLEAKKTEEELYKLSSDFKGLLDLLAEIEKTLGTIGDCVQYKEEVKSAIEDLINNSKEAQAEAEKILDTESLLQAQQLLLHHQQRTRRLRAKRQDVQQQISQAKHLQTAGGLPGTMQEDLEKLEGTLENMEQTMEKREEQLQVTINKWEQFERDKETVVKYLNQASSALERILNFSSLESLSSELEQTKELSKQSEAMAVQAEKLVKNSSEIPLGSKNKQSLQQQAKSIQEQVKKVEVTLEEDIKSMEVVKNKWDHFGSNFEALSTWIADQEKELEALETSSSPLDTQISRIKVISKEVADKIMGISKLEEEATSFSQFITSGECARIKAKLAQVQRYWEELRDHTQRLEGTITGNASAQQKYEESLQQAHQAIAQFEAKLAEPLTSCSSAAATYTALQDCTDFCHSVEKLSSTLASLSACARKAPDKEQAAQEVAALQQTYEKVLESARGKQTSLETLLARWQRQEKELSAFLTWLEGCEAAARPSEQYVSADRVKLEGELQSLQDLRAEVESHVSVYGDLLRLNESLFPTAADQCVRAMKEKMEEMDERWKALPQTVDKRISFLQSLVAEHEQFDEELLRFSDWIKDFLAELQATSEVNVADQQGAASHNKNHSVQVRGKEQQLQSLKDLVEKLCSCSCPEEQQALRGKTEDCFQIFQEASQIVSQRQEALEQLQVFLEHLGAASAVLHRLKQTVEKTGTMDKAKSELLEKELRDVIQDLNKLESVAIGLDVSFTKAQYHLSHSFYEQRTSCRAVVDNLCLELEAVQNLLGTKQSEAEALGALRRSFVEHKEKLLKSIEDTEEKADKEGLKEVTLQALQQRLRTFNQLDEELNSHQHELEWLMDKAKQIAQRDLTLASETDREINRLQSLWEDTKALIHEKREQSCILIDLMKEYQGLKSTVMKAIESAESASVTKAVWKEREDARRALSRHEAAKGDLSDKQKDLDVFTSKGKQLLAELRRVSDCDSAVVKTDMNCTVDKWLDVSERIEGSSDRLSVSLSLWDDILKTGDEVDGWCSKCISQLNEGISSFSNSQRVEVLLRDFQSEVKDQERKLEQLRSKISDLKELAQSQEPPADLQFLESDLRQKLEHAKETAGAAQETLEDFTAQKAQLQKFVDRTTGWLTAVEETLLSCARALDPEALNTLKETQKDLQLQQSSIDSNRETLNSLCRKYHSVELESLGGTVTSLIKKYEAVNLLCARTQASMQESLEKHFLHSMQEFQEWFSDVKATVKESSDRSGDSKAIEAKLLDLQSVLDSVSEGQNLLAAVCKEGEGLYACLPKQVVSHIQEQIAKSTQNFQEFLNQCLNDKKALEACASRLGSFEEQYKKLGLWIRDMEERISTEALGESKQLIPEKKKEVQKVEKFLEELLNSRESFDKLSQMAQTLNEEGHGAGREVRLASQHLTNYQTMVKTVKEKLRVCQLALQEHLTLEEALQNMWSWVKEVQDKLASAESTVGSKAILERRLAQVQEILLLKGDGEVKLNMAIGKGEQALRSSNEEGQKVIQSELQTLKDVWNDIISTSVNWQSCLESIISQWNEYLERKNQLEQWLEKMDHKVEQPLEPQAGLKEKFAQLDHFQAIVSEIEDHSGDLQQLTEKALELYEKTEDDSFGEAAQEELKTQFNDIITVGKDKMRKVEDIVKDHLLYLDAVHEFTDWLQSAKEELHRWSDASGDTSAIQKKLDKVNELLESRQAGAGRLSRAEALAAGAERGTAERGLQLLAAELRALRADWEQWEAGAEWSQRRLRDALLEEAERRLAALLDGCARSRETLDSPHTDAEIVESWRKEKETLDALLKSEHLTDEIKTQLNDLCRFSRDLSSHSSKVSGLIKEYNSLCLQASKGCQSKEQTLQQRFQTAFRDFQQWLVNAKVSTAKCFDMPENVSDASASLQKIQEFLSESENGQQKLNVVVSKGELLCCILPEEKAKVIQDKSAAAKEDWKNFVTALHQKESALENLKIQMKDFEATAEPLQEWLTTTEKMVQGSSSRLHDLPSKRREQQKLQSVLEEISCHEHQLNRLKEKAQQLSEEQTVSKSFVRRVSQLSSRYLTLSNLTKEKVSRMDRVVAEHQQFSHNVKDLQDWVADAVHMLDSYCHPTADKSVLDSRMLKLEGLLAVKQEKEIQMKMVLTRGESVLQNTSPEGVSVIEQQLQTLKDSWASLLSACIQCKSQLEGALSKWTSYQDDVHQFSSWMDKVEATMTASERQCAELREKTAALSKAKLLSEEVLSHNSMLETIEVKGAGMAEHYVTQLELQDLQERYKFLKDKTREAVTKAEGLLNLHQEYQRHLKAFEVWLEKEQEKLDCLSHLDGSARKQEATLRDLQELQVHCAEGQALLNAAVRAREELIPWGIPQVEDRALASVRQDWQVYQHRLSEARTQLNATVSRLRLMEKKLRKVNDWLTDLEGKVAVRTGRQSDRATKEMQLQQMKKWHEEITLYKDDVEEVGVLAQQILEESLTASGMGSQATQLTSRYQTLLLHVLEQIKFLEEEIRCMEESELAFSAYTSWYGATNKNFRNVVARSDAIDKTAMEKRVQKLELLLGDMDIGHSLLKSAREKGERAMRYMEEKEVDQFRKEIGGYVEQLEELAGSIRTEHMTSEKCLQLAKEFSDKYKAQTQWVTEYRDVLRAPAEPKCELYEKKAQLSKYKSIQQTVLSHEPSIKSVVEKGEALFELVSDVSLKKNIQDLQSSYQELCSTVKAYVETLEVRVKEHEDYNSDLQEGEKWLLHMSSRLVSPDLMESYNLEIITQQLANHKAIMEEIAGFEGRLNSLKSKGDYLISQCAEHLQAKFKQNIQSHLQGTKDSYSAICSTAQRVYQSLEQELQKHVNHQDTLQQCQAWLSSVQSELKPNSWPPFSLADAVKQVKHFRALQEQASTYLDLLCSMCDLSDVTVKSAATDLQQTKQTIEQQILHSQYLSQGWEEVKQMKAELWIYFQDAEQQLQNLKRRRAELELNIAQNMVLQVKEFSQKLQSKQSALASVTEKMNKLTQGQESPEHKEAGDLSNQWLDLCLQAHSLLLQREEDLQRTRDYHDRMNVVEVFLEKLTKEWDNLARSDAESTNMHLEALQKLALQLQERRFALGDLKDQKQKMIEHLNLDDKELVKEQFSHFEQRWTQLEDLVQRKIQVSVSTLEELSLVHSRFQELMEWAEEQKPGISEALKQSPPPDLAQSLLLDHLTVCSDLEAKQLVLKTLVKDADRVMTSLGLNERQELQKALSDAQHRLNCLSDLVGQRRKHLNKALSEKTQFLMAVFQATNQIHQHEKKVVFPEHICLLPEDVNKQIRTCKSAQTNLKAYQNEVTGLWAQGRALMKEAAEQEKSEVLGKLQELQNIYDTVLQKCKQRLLELEKNLVSRKYFKEDLDKACHWLKQADIVTFPEVNVMNSDSELHGQLAKYQQVLEQSPEYENLLLALQRDGHEILPSLNEVDRSYLGEKLDMLPQQFSAVTALAKEKLGKVQEAIYARKEYGSLIELTRKALAELEEQFAAVDKAPSAVSAKEAGALQQACRDVLGEVLSLGAAVDELNQKKEAFQSTGQPWQPEEMLKLVTLYHRLRRQIDQKVSLLDDTIEACQEHEKMCAQFEAQLEAVKKEQIKVNEETLPVEEKLKTYHSLAGSLQDADGLLKRIAEHLEAFSPQLDSSACETANHQVRAWQEKLKSLHAAVGDTVMECESRLVQSIDFQTEICRSLDWLRWVKTELSGTVSVDLKLQSVQVEIRKVQIHQEEVHSSLRILSALSSKEKEKYMKAKELIPADLEHTLAELAELDAEVQEAIHVRQATLNKLYSLCQRYYQVTQMANDWLEDTQEFLHLARNGLDVENSEENLRHHGEFFSSESQFSDHLKELQGLVSEIEPYMQAAAREQLLQSVAVLEEKARGTRHEARAQQERLQRCASEWQEYQTARQKVIEVMNEAEKKLSEFSVAKAASSQEVEEKLLTHKTLVSVVNSFHVKITALEEKTLQLESVSNDSSKAAISRSMTTVWQRWTRLQSVAQEQEKILEDALREWKGFNDKVQEATMEIDQLQGRLPESSVEKASKTELLELLDYHNSFLLEVEHQLSSLGLLKQHAVGMLQDVEVKSAQQELPVMQEIRAMQDRCHNMQQKVKKSVKTVKQELKEREEVEAEMNVVKSWIQETKEYLLSPDAEVDTQLQELQSLLSEVAAHRQAVEKMAEQQQNKYLGLYAIVPSELSLHLAEVGLALVTVQEQIQTKERETQQVKVLNEEFGQKIQETANELNAILSKLKKRTSDIAQAKLEQKILGDELDSCSIKLLELDASVQDFAEQNVPLAKQLASRIGKLTALHQQTVRQAEYRAARLSQAASYLEEYNEMLEFILKWIDKANILVHGSITWSSSSQLRDQLKAYQTVLDESGDIHGDLEAMSERTEYLSSIYCTEGMAQQVLELGRRTEELQQAIRVRLPSLQDAAKDMKKFEAELRALQAALEQAQATLTSPELGHFCLKEQLSQRQRLLSEMESLKPKVHAVQACQSALRIPEEVVTSLPLCHSAQRLQEEASRLQHSAIQQCSVCFPLPLQEAVVQYEQYEQEMKHLQQLIESAHREIQDKPVATSNIQELQAQISCHEELAQKIKGYQEQIASLNSKCKTLTMKAKHATMLLTVTEVEGLSEGMEELDADLLPAHAAHPSVVMMTAGRCHTLLSPVTEESGEEGTNSEISSPPACRSPSPVANTDASVNQDIAYYQALSAEQLQTEAAKLQPSTSAPQEFYEPGLESAASAKLGDLQRSWETLKNVISEKQRTLYEALERQQKYQDTLQSISTKMETTEIKLSESLEPAKSPESQMAEHQALMDEILMLQEEITELQTSLAEDLSSEPLDAEAADQLALHSTLTVLAERMATIRMKASGKRQLLEEKLNEQLEEQRQEQALHRYRCEADELDHWLLSTRATLDTALVPAEEPMDMEAQLVDCQNMLVEIEQKVVALSELSVHNENLLMEGKAHTKDEAEQLAVKLRTLKGSLLELQRVLHDKQINIQGSLQEKEESSLDVVSSQSPSVQEWLAQARSTRSQQQQSTLQQQKELEQALEEQRNLLRSVACRGEEILTQQGAPEGLCGSERPDTVSEELALEGEKTSPEEQMKVKWESLKHEFAAKQRLLQKALEEDQPQLYSRPSRLMAGVPLYKEEGQDEEKSLVSPVLVELNQAFEDVSSEAARVEDRVHLEQKLYDGVAATSVWLDGVEEQVFVAAALLPEEETATYLCKQESLAKEIKDITEEMDKNKSLFAQVFPENDDKRDIMEDTLDCLLRRLTLLESVISERCQQMKGQVQQIATFKNELKLLFTSVADHKYLVLQKLAEAAERPETEQMQVILEAEEGLKELDAQISELKKRVDKLQLDQPSVQELSKIQDKYDELMMIIASRRSDLNQTLALKRQYERALQDLADLVETGQEKMAGDPKIIVASKEEVQSLLDKHKEYFQGLESHMILTETLFRKMSSFTFLKETQSRSELMTQASAVLKLAHKRGVELEYVLETWMRLDEDYQELSRQLESVESSIPPVALVEETEDRLTERITLFQRLKSNLAEHQPKLYRTLDDGKRLLFSVSCPDLESQLNQLGERWLNSTSKVTKELHRLETILKHWTRYQSESTELSHWLQSAMERLGFWSQQSVTVPQELETVRDHLSSFLEFSKEVDAKSSQKSSVLCTGNQLLRLKKVDTAALRADLSRIDAQWAELLQQIPAVQEKLHQLQMDRIPSRHAIAEVMSWISLMENVVQQDEENIKNVVGRKGIQEYVQKYKGFKIDLNCKQLTVDFVNQSVLQISSQDVESKRSDKTDFAEQLGAMNRRWQILQGLITEKIQLLESLQDSWTEYENSVQCLKSWFETQEKKLKQQQKIGDQASVQNALKDCQELEESIRIKEKEVENVEQSGLSLVQNKREEVSSAVMNTLRELNHSWANLDHMVSQLKILLQSVLDQWSIYREAHEGLNSYLTEARYSLSHFYLLTGSLEAVKVQVKNLQNLQDELEKQDNNLQRFGSVTNQLLKECHPPVTETLNNNLKEVNLRWNNLLQEIAERLRASKGLLQLWQRYKDCHQQCSAAVRQREDRAAELLKTATSKDFADSEVTAWIQDCNDVLTELKAAQQSLVVLRELGEELKSQVEASAAAAIQSDHLSLKQNLSALEQALCKQRTALQAGVLDYQTFAKNLQVLEAWITEAEETLKGQDPSHSCDLPTIKSRMEELKSQMLKFSSMAPDLDRLNELGYRLPLSDKEIKRMQNLNRSWSQISSQTMERFSKLQSFSLQQQTFLEKCETWMDLLIQTEQQLTAEISGNYQSLLEQQRAHEASPRTQMFSRQQILHSVVSDGQHLLEQGQVDDRDEFNLKLTLLSDQWQGVIRRAQQRRGIIDSQIQQWQRYRELAEKLRRWLAEVSCEPVSGLGDAPIPLQQARALLDEVQLKEKVLLRQQGSYILTVEAGKQLLLSADSGAEAALQAELTEIQEHWKIASTRLEHQKRQLALLLKDWEKSEKGIGDSLEKLKSFKKKLAQPLPEHHDELHAEHIRCKELENAVEGWRDDLAHLSLLRESLSLCISADDISILSERVELLHRQWEELCHQASTRTERWPRQVSERLNEWAVFSEKNKELCEWLTQMESKVSQSGDILIEEMIEKLKKDYQEEIAVAQKNKIQLQQMGERLAKASHESKASEIEYKLGKINDRWQHLLDLIAARVKKLKETLVAVQQLDKNMSSLRSWLAHIESELSKPIVYETCASEEIQKKLNEQQELQRDIEKHSTGVASVLNLCEVLLHDCDACATEAECDSIQQATRSLDRRWRNICAMSMERRLKIEETWRLWQKFLDDYSRFEEWLKFSEMTAAFPSSSGVLYTVAKEELKKFEAFQRQVHEGLTQLELINKQYRRLARENRTDSDCSLRQRVHEGNQRWDNLQKRVSSILRRLKHFIGQREEFETARDSILVWLTEMDLQLTNIEHFSECDVQAKIKQLKAFQQEISLNNSKIEQTLVQGEQLIEKSEPIDAAVIEEELDELRRYCQEVFGHVERYHKKLICLPLTDDEHELSDREVDLDEPADLSDMRWHDKSADSILSPHPSSNLSLPLSQPVRSERSGRDTPASVDSIPLEWDHDYDLSRDLETAVARALHSEEDDRGQEKDFYARGAAGIADVEIPETLEAYVKLTENALKNTSG</sequence>
<comment type="subcellular location">
    <subcellularLocation>
        <location evidence="1">Cytoplasm</location>
        <location evidence="1">Cytoskeleton</location>
    </subcellularLocation>
    <subcellularLocation>
        <location evidence="2">Nucleus outer membrane</location>
        <topology evidence="2">Single-pass type IV membrane protein</topology>
        <orientation evidence="2">Cytoplasmic side</orientation>
    </subcellularLocation>
</comment>
<feature type="non-terminal residue" evidence="18">
    <location>
        <position position="7799"/>
    </location>
</feature>
<dbReference type="FunFam" id="1.20.58.60:FF:000177">
    <property type="entry name" value="nesprin-1 isoform X5"/>
    <property type="match status" value="1"/>
</dbReference>
<dbReference type="Pfam" id="PF25034">
    <property type="entry name" value="Spectrin_SYNE1"/>
    <property type="match status" value="1"/>
</dbReference>
<feature type="coiled-coil region" evidence="15">
    <location>
        <begin position="5180"/>
        <end position="5255"/>
    </location>
</feature>
<keyword evidence="9 15" id="KW-0175">Coiled coil</keyword>
<feature type="coiled-coil region" evidence="15">
    <location>
        <begin position="1687"/>
        <end position="1762"/>
    </location>
</feature>
<dbReference type="PANTHER" id="PTHR14514:SF3">
    <property type="entry name" value="NESPRIN-1"/>
    <property type="match status" value="1"/>
</dbReference>
<feature type="coiled-coil region" evidence="15">
    <location>
        <begin position="4509"/>
        <end position="4536"/>
    </location>
</feature>
<evidence type="ECO:0000256" key="11">
    <source>
        <dbReference type="ARBA" id="ARBA00023157"/>
    </source>
</evidence>
<feature type="coiled-coil region" evidence="15">
    <location>
        <begin position="5505"/>
        <end position="5532"/>
    </location>
</feature>
<evidence type="ECO:0000259" key="17">
    <source>
        <dbReference type="SMART" id="SM01115"/>
    </source>
</evidence>
<dbReference type="InterPro" id="IPR056887">
    <property type="entry name" value="SYNE1/2_dom"/>
</dbReference>
<evidence type="ECO:0000256" key="14">
    <source>
        <dbReference type="ARBA" id="ARBA00023242"/>
    </source>
</evidence>
<dbReference type="FunFam" id="1.20.58.60:FF:000041">
    <property type="entry name" value="Nesprin-1 isoform 1"/>
    <property type="match status" value="1"/>
</dbReference>
<accession>A0A7L1N8P5</accession>
<dbReference type="EMBL" id="VXBP01003621">
    <property type="protein sequence ID" value="NXN95789.1"/>
    <property type="molecule type" value="Genomic_DNA"/>
</dbReference>
<feature type="coiled-coil region" evidence="15">
    <location>
        <begin position="829"/>
        <end position="890"/>
    </location>
</feature>
<feature type="coiled-coil region" evidence="15">
    <location>
        <begin position="7262"/>
        <end position="7289"/>
    </location>
</feature>
<evidence type="ECO:0000256" key="9">
    <source>
        <dbReference type="ARBA" id="ARBA00023054"/>
    </source>
</evidence>
<dbReference type="InterPro" id="IPR057932">
    <property type="entry name" value="Spectrin_SYNE1_3"/>
</dbReference>
<feature type="coiled-coil region" evidence="15">
    <location>
        <begin position="6502"/>
        <end position="6529"/>
    </location>
</feature>
<proteinExistence type="inferred from homology"/>
<dbReference type="FunFam" id="1.20.58.60:FF:000190">
    <property type="entry name" value="Nesprin-1 isoform 1"/>
    <property type="match status" value="1"/>
</dbReference>
<evidence type="ECO:0000256" key="13">
    <source>
        <dbReference type="ARBA" id="ARBA00023212"/>
    </source>
</evidence>
<evidence type="ECO:0000256" key="7">
    <source>
        <dbReference type="ARBA" id="ARBA00022737"/>
    </source>
</evidence>
<dbReference type="FunFam" id="1.20.58.60:FF:000386">
    <property type="entry name" value="Spectrin repeat containing, nuclear envelope 1a"/>
    <property type="match status" value="1"/>
</dbReference>
<feature type="compositionally biased region" description="Low complexity" evidence="16">
    <location>
        <begin position="7697"/>
        <end position="7714"/>
    </location>
</feature>
<keyword evidence="6" id="KW-0812">Transmembrane</keyword>
<feature type="coiled-coil region" evidence="15">
    <location>
        <begin position="5671"/>
        <end position="5701"/>
    </location>
</feature>
<dbReference type="InterPro" id="IPR057057">
    <property type="entry name" value="Spectrin_SYNE1"/>
</dbReference>
<gene>
    <name evidence="18" type="primary">Syne1</name>
    <name evidence="18" type="ORF">RHICYA_R07495</name>
</gene>
<evidence type="ECO:0000256" key="15">
    <source>
        <dbReference type="SAM" id="Coils"/>
    </source>
</evidence>